<dbReference type="EMBL" id="JARRYG010000008">
    <property type="protein sequence ID" value="MDG4696412.1"/>
    <property type="molecule type" value="Genomic_DNA"/>
</dbReference>
<name>A0AA42FL79_9GAMM</name>
<reference evidence="1" key="1">
    <citation type="submission" date="2023-03" db="EMBL/GenBank/DDBJ databases">
        <title>a new species belonging to Providencia genus.</title>
        <authorList>
            <person name="Yang W."/>
            <person name="Hu F."/>
            <person name="Shen S."/>
            <person name="Ding L."/>
            <person name="Yin D."/>
        </authorList>
    </citation>
    <scope>NUCLEOTIDE SEQUENCE</scope>
    <source>
        <strain evidence="1">CRE-3FA-0001</strain>
    </source>
</reference>
<organism evidence="1 2">
    <name type="scientific">Providencia huashanensis</name>
    <dbReference type="NCBI Taxonomy" id="3037798"/>
    <lineage>
        <taxon>Bacteria</taxon>
        <taxon>Pseudomonadati</taxon>
        <taxon>Pseudomonadota</taxon>
        <taxon>Gammaproteobacteria</taxon>
        <taxon>Enterobacterales</taxon>
        <taxon>Morganellaceae</taxon>
        <taxon>Providencia</taxon>
    </lineage>
</organism>
<comment type="caution">
    <text evidence="1">The sequence shown here is derived from an EMBL/GenBank/DDBJ whole genome shotgun (WGS) entry which is preliminary data.</text>
</comment>
<evidence type="ECO:0000313" key="1">
    <source>
        <dbReference type="EMBL" id="MDG4696412.1"/>
    </source>
</evidence>
<protein>
    <submittedName>
        <fullName evidence="1">Uncharacterized protein</fullName>
    </submittedName>
</protein>
<evidence type="ECO:0000313" key="2">
    <source>
        <dbReference type="Proteomes" id="UP001156701"/>
    </source>
</evidence>
<accession>A0AA42FL79</accession>
<dbReference type="RefSeq" id="WP_210845224.1">
    <property type="nucleotide sequence ID" value="NZ_JARRYG010000008.1"/>
</dbReference>
<dbReference type="Proteomes" id="UP001156701">
    <property type="component" value="Unassembled WGS sequence"/>
</dbReference>
<proteinExistence type="predicted"/>
<dbReference type="AlphaFoldDB" id="A0AA42FL79"/>
<sequence length="64" mass="7090">MKYGQNLPDCNEQLKIQHKELEDKRNDNATKKLTGAVGIQVGVGVGGYWSCVGASLDNLKFYVF</sequence>
<gene>
    <name evidence="1" type="ORF">P7V44_09190</name>
</gene>